<evidence type="ECO:0000313" key="4">
    <source>
        <dbReference type="Proteomes" id="UP000179769"/>
    </source>
</evidence>
<evidence type="ECO:0000256" key="1">
    <source>
        <dbReference type="ARBA" id="ARBA00023002"/>
    </source>
</evidence>
<dbReference type="GO" id="GO:0070967">
    <property type="term" value="F:coenzyme F420 binding"/>
    <property type="evidence" value="ECO:0007669"/>
    <property type="project" value="TreeGrafter"/>
</dbReference>
<dbReference type="NCBIfam" id="TIGR03618">
    <property type="entry name" value="Rv1155_F420"/>
    <property type="match status" value="1"/>
</dbReference>
<dbReference type="EMBL" id="MAXA01000047">
    <property type="protein sequence ID" value="OHV42133.1"/>
    <property type="molecule type" value="Genomic_DNA"/>
</dbReference>
<name>A0A1S1R5C1_9ACTN</name>
<feature type="domain" description="Pyridoxamine 5'-phosphate oxidase N-terminal" evidence="2">
    <location>
        <begin position="5"/>
        <end position="127"/>
    </location>
</feature>
<dbReference type="GO" id="GO:0005829">
    <property type="term" value="C:cytosol"/>
    <property type="evidence" value="ECO:0007669"/>
    <property type="project" value="TreeGrafter"/>
</dbReference>
<dbReference type="InterPro" id="IPR011576">
    <property type="entry name" value="Pyridox_Oxase_N"/>
</dbReference>
<keyword evidence="1" id="KW-0560">Oxidoreductase</keyword>
<dbReference type="InterPro" id="IPR019920">
    <property type="entry name" value="F420-binding_dom_put"/>
</dbReference>
<gene>
    <name evidence="3" type="ORF">BBK14_10920</name>
</gene>
<dbReference type="RefSeq" id="WP_071060153.1">
    <property type="nucleotide sequence ID" value="NZ_JBFLUH010000074.1"/>
</dbReference>
<dbReference type="Gene3D" id="2.30.110.10">
    <property type="entry name" value="Electron Transport, Fmn-binding Protein, Chain A"/>
    <property type="match status" value="1"/>
</dbReference>
<dbReference type="InterPro" id="IPR012349">
    <property type="entry name" value="Split_barrel_FMN-bd"/>
</dbReference>
<comment type="caution">
    <text evidence="3">The sequence shown here is derived from an EMBL/GenBank/DDBJ whole genome shotgun (WGS) entry which is preliminary data.</text>
</comment>
<dbReference type="PANTHER" id="PTHR35176">
    <property type="entry name" value="HEME OXYGENASE HI_0854-RELATED"/>
    <property type="match status" value="1"/>
</dbReference>
<dbReference type="Pfam" id="PF01243">
    <property type="entry name" value="PNPOx_N"/>
    <property type="match status" value="1"/>
</dbReference>
<evidence type="ECO:0000259" key="2">
    <source>
        <dbReference type="Pfam" id="PF01243"/>
    </source>
</evidence>
<accession>A0A1S1R5C1</accession>
<dbReference type="AlphaFoldDB" id="A0A1S1R5C1"/>
<protein>
    <submittedName>
        <fullName evidence="3">PPOX class F420-dependent enzyme</fullName>
    </submittedName>
</protein>
<reference evidence="4" key="1">
    <citation type="submission" date="2016-07" db="EMBL/GenBank/DDBJ databases">
        <title>Frankia sp. NRRL B-16219 Genome sequencing.</title>
        <authorList>
            <person name="Ghodhbane-Gtari F."/>
            <person name="Swanson E."/>
            <person name="Gueddou A."/>
            <person name="Louati M."/>
            <person name="Nouioui I."/>
            <person name="Hezbri K."/>
            <person name="Abebe-Akele F."/>
            <person name="Simpson S."/>
            <person name="Morris K."/>
            <person name="Thomas K."/>
            <person name="Gtari M."/>
            <person name="Tisa L.S."/>
        </authorList>
    </citation>
    <scope>NUCLEOTIDE SEQUENCE [LARGE SCALE GENOMIC DNA]</scope>
    <source>
        <strain evidence="4">NRRL B-16219</strain>
    </source>
</reference>
<sequence length="132" mass="14497">MGKLDDGAKELLDKPFHGWVTTLTADGSPHSTVVWVDVDGDDVLFNTAVGRVKEKHLRKDPRVSVGVLDPEDRYHLVSVTGTATLDTEGADAHIDRLAKKYLGVDSYPFRKPGEQRIIVRITPSKVVYNAGS</sequence>
<organism evidence="3 4">
    <name type="scientific">Parafrankia soli</name>
    <dbReference type="NCBI Taxonomy" id="2599596"/>
    <lineage>
        <taxon>Bacteria</taxon>
        <taxon>Bacillati</taxon>
        <taxon>Actinomycetota</taxon>
        <taxon>Actinomycetes</taxon>
        <taxon>Frankiales</taxon>
        <taxon>Frankiaceae</taxon>
        <taxon>Parafrankia</taxon>
    </lineage>
</organism>
<dbReference type="Proteomes" id="UP000179769">
    <property type="component" value="Unassembled WGS sequence"/>
</dbReference>
<proteinExistence type="predicted"/>
<dbReference type="GO" id="GO:0016627">
    <property type="term" value="F:oxidoreductase activity, acting on the CH-CH group of donors"/>
    <property type="evidence" value="ECO:0007669"/>
    <property type="project" value="TreeGrafter"/>
</dbReference>
<dbReference type="InterPro" id="IPR052019">
    <property type="entry name" value="F420H2_bilvrd_red/Heme_oxyg"/>
</dbReference>
<dbReference type="PANTHER" id="PTHR35176:SF6">
    <property type="entry name" value="HEME OXYGENASE HI_0854-RELATED"/>
    <property type="match status" value="1"/>
</dbReference>
<dbReference type="OrthoDB" id="162914at2"/>
<evidence type="ECO:0000313" key="3">
    <source>
        <dbReference type="EMBL" id="OHV42133.1"/>
    </source>
</evidence>
<dbReference type="SUPFAM" id="SSF50475">
    <property type="entry name" value="FMN-binding split barrel"/>
    <property type="match status" value="1"/>
</dbReference>
<keyword evidence="4" id="KW-1185">Reference proteome</keyword>